<protein>
    <submittedName>
        <fullName evidence="2">Uncharacterized protein</fullName>
    </submittedName>
</protein>
<evidence type="ECO:0000313" key="3">
    <source>
        <dbReference type="Proteomes" id="UP001148018"/>
    </source>
</evidence>
<feature type="compositionally biased region" description="Basic and acidic residues" evidence="1">
    <location>
        <begin position="95"/>
        <end position="104"/>
    </location>
</feature>
<sequence length="104" mass="10772">MQCCDADVRASIDTGCQHNSISGSCCRRLGTVVGPPGPCGAFSCSWGLRGSGSLLGSKTLLELKCCVDLSRRVLRLQGSAGEELPFQASGASCGGHHDDTDENL</sequence>
<dbReference type="PANTHER" id="PTHR12917">
    <property type="entry name" value="ASPARTYL PROTEASE DDI-RELATED"/>
    <property type="match status" value="1"/>
</dbReference>
<dbReference type="EMBL" id="JANIIK010000036">
    <property type="protein sequence ID" value="KAJ3612221.1"/>
    <property type="molecule type" value="Genomic_DNA"/>
</dbReference>
<accession>A0A9Q0IWP9</accession>
<proteinExistence type="predicted"/>
<dbReference type="Proteomes" id="UP001148018">
    <property type="component" value="Unassembled WGS sequence"/>
</dbReference>
<evidence type="ECO:0000256" key="1">
    <source>
        <dbReference type="SAM" id="MobiDB-lite"/>
    </source>
</evidence>
<comment type="caution">
    <text evidence="2">The sequence shown here is derived from an EMBL/GenBank/DDBJ whole genome shotgun (WGS) entry which is preliminary data.</text>
</comment>
<evidence type="ECO:0000313" key="2">
    <source>
        <dbReference type="EMBL" id="KAJ3612221.1"/>
    </source>
</evidence>
<feature type="region of interest" description="Disordered" evidence="1">
    <location>
        <begin position="85"/>
        <end position="104"/>
    </location>
</feature>
<organism evidence="2 3">
    <name type="scientific">Muraenolepis orangiensis</name>
    <name type="common">Patagonian moray cod</name>
    <dbReference type="NCBI Taxonomy" id="630683"/>
    <lineage>
        <taxon>Eukaryota</taxon>
        <taxon>Metazoa</taxon>
        <taxon>Chordata</taxon>
        <taxon>Craniata</taxon>
        <taxon>Vertebrata</taxon>
        <taxon>Euteleostomi</taxon>
        <taxon>Actinopterygii</taxon>
        <taxon>Neopterygii</taxon>
        <taxon>Teleostei</taxon>
        <taxon>Neoteleostei</taxon>
        <taxon>Acanthomorphata</taxon>
        <taxon>Zeiogadaria</taxon>
        <taxon>Gadariae</taxon>
        <taxon>Gadiformes</taxon>
        <taxon>Muraenolepidoidei</taxon>
        <taxon>Muraenolepididae</taxon>
        <taxon>Muraenolepis</taxon>
    </lineage>
</organism>
<reference evidence="2" key="1">
    <citation type="submission" date="2022-07" db="EMBL/GenBank/DDBJ databases">
        <title>Chromosome-level genome of Muraenolepis orangiensis.</title>
        <authorList>
            <person name="Kim J."/>
        </authorList>
    </citation>
    <scope>NUCLEOTIDE SEQUENCE</scope>
    <source>
        <strain evidence="2">KU_S4_2022</strain>
        <tissue evidence="2">Muscle</tissue>
    </source>
</reference>
<keyword evidence="3" id="KW-1185">Reference proteome</keyword>
<dbReference type="OrthoDB" id="1047367at2759"/>
<dbReference type="PANTHER" id="PTHR12917:SF17">
    <property type="entry name" value="NUCLEAR RECEPTOR-INTERACTING PROTEIN 2"/>
    <property type="match status" value="1"/>
</dbReference>
<name>A0A9Q0IWP9_9TELE</name>
<dbReference type="AlphaFoldDB" id="A0A9Q0IWP9"/>
<gene>
    <name evidence="2" type="ORF">NHX12_020497</name>
</gene>